<accession>A0AAP2RHR9</accession>
<comment type="caution">
    <text evidence="2">The sequence shown here is derived from an EMBL/GenBank/DDBJ whole genome shotgun (WGS) entry which is preliminary data.</text>
</comment>
<dbReference type="RefSeq" id="WP_231061029.1">
    <property type="nucleotide sequence ID" value="NZ_JAJNOR010000001.1"/>
</dbReference>
<dbReference type="EMBL" id="JAJNOR010000001">
    <property type="protein sequence ID" value="MCD2491070.1"/>
    <property type="molecule type" value="Genomic_DNA"/>
</dbReference>
<evidence type="ECO:0000313" key="2">
    <source>
        <dbReference type="EMBL" id="MCD2491070.1"/>
    </source>
</evidence>
<proteinExistence type="predicted"/>
<protein>
    <submittedName>
        <fullName evidence="2">Uncharacterized protein</fullName>
    </submittedName>
</protein>
<sequence>MKAIRAATEARCRKACGPWGYPILFWNLRNEICPVQCGGRAPAERFRAGLKESAAGQRPVFSRRREAETEIPIPFLSEQETGNHKDFLSTCERYCQSGDKAAPASPANRNRDGPELLPVLN</sequence>
<organism evidence="2 3">
    <name type="scientific">Lientehia hominis</name>
    <dbReference type="NCBI Taxonomy" id="2897778"/>
    <lineage>
        <taxon>Bacteria</taxon>
        <taxon>Bacillati</taxon>
        <taxon>Bacillota</taxon>
        <taxon>Clostridia</taxon>
        <taxon>Lachnospirales</taxon>
        <taxon>Lachnospiraceae</taxon>
        <taxon>Lientehia</taxon>
    </lineage>
</organism>
<gene>
    <name evidence="2" type="ORF">LQE92_00335</name>
</gene>
<feature type="region of interest" description="Disordered" evidence="1">
    <location>
        <begin position="97"/>
        <end position="121"/>
    </location>
</feature>
<evidence type="ECO:0000313" key="3">
    <source>
        <dbReference type="Proteomes" id="UP001299265"/>
    </source>
</evidence>
<name>A0AAP2RHR9_9FIRM</name>
<reference evidence="2 3" key="1">
    <citation type="submission" date="2021-11" db="EMBL/GenBank/DDBJ databases">
        <title>Lacrimispora sp. nov. NSJ-141 isolated from human feces.</title>
        <authorList>
            <person name="Abdugheni R."/>
        </authorList>
    </citation>
    <scope>NUCLEOTIDE SEQUENCE [LARGE SCALE GENOMIC DNA]</scope>
    <source>
        <strain evidence="2 3">NSJ-141</strain>
    </source>
</reference>
<evidence type="ECO:0000256" key="1">
    <source>
        <dbReference type="SAM" id="MobiDB-lite"/>
    </source>
</evidence>
<dbReference type="Proteomes" id="UP001299265">
    <property type="component" value="Unassembled WGS sequence"/>
</dbReference>
<keyword evidence="3" id="KW-1185">Reference proteome</keyword>
<dbReference type="AlphaFoldDB" id="A0AAP2RHR9"/>